<sequence>MIKFASTGCSINLLECVNIRNLSPGLKLLTRTETGFTATKVSIMTDIPTASRLDPIPVALLQCAHYEPALLAEGIHQCCQALGRIFHRGDKILVKPNLVSSRNARLSCPHPQVVRALCIVLSDYGVRVQVGDSPAFGSARQVARAAGLVDVLADLHVPLVDLGAPVRRTLACGIQVGLSRHVLDVDLLFNLPKLKAHGQLFVTAAAKNLFGCVSGMRKAMAHVRHGQGDDLAELILDLQEHLPPTTNLIDAVTAMHGTGPTGGSPCRLGLLAASNNAVALDTALYHALDFRPEQVPLWREARRKNLPGHDLDQLAFPLLMPSQLSLPPFKTPERLNPVSFHPWQMTKSMCKRAWLTIKDY</sequence>
<dbReference type="Proteomes" id="UP000198771">
    <property type="component" value="Unassembled WGS sequence"/>
</dbReference>
<evidence type="ECO:0000313" key="3">
    <source>
        <dbReference type="Proteomes" id="UP000198771"/>
    </source>
</evidence>
<evidence type="ECO:0000259" key="1">
    <source>
        <dbReference type="Pfam" id="PF04015"/>
    </source>
</evidence>
<proteinExistence type="predicted"/>
<name>A0A1G6ETN0_9BACT</name>
<dbReference type="EMBL" id="FMXO01000022">
    <property type="protein sequence ID" value="SDB60741.1"/>
    <property type="molecule type" value="Genomic_DNA"/>
</dbReference>
<gene>
    <name evidence="2" type="ORF">SAMN05660653_03135</name>
</gene>
<evidence type="ECO:0000313" key="2">
    <source>
        <dbReference type="EMBL" id="SDB60741.1"/>
    </source>
</evidence>
<dbReference type="AlphaFoldDB" id="A0A1G6ETN0"/>
<organism evidence="2 3">
    <name type="scientific">Desulfonatronum thiosulfatophilum</name>
    <dbReference type="NCBI Taxonomy" id="617002"/>
    <lineage>
        <taxon>Bacteria</taxon>
        <taxon>Pseudomonadati</taxon>
        <taxon>Thermodesulfobacteriota</taxon>
        <taxon>Desulfovibrionia</taxon>
        <taxon>Desulfovibrionales</taxon>
        <taxon>Desulfonatronaceae</taxon>
        <taxon>Desulfonatronum</taxon>
    </lineage>
</organism>
<feature type="domain" description="DUF362" evidence="1">
    <location>
        <begin position="92"/>
        <end position="285"/>
    </location>
</feature>
<protein>
    <submittedName>
        <fullName evidence="2">Uncharacterized conserved protein, DUF362 family</fullName>
    </submittedName>
</protein>
<reference evidence="2 3" key="1">
    <citation type="submission" date="2016-10" db="EMBL/GenBank/DDBJ databases">
        <authorList>
            <person name="de Groot N.N."/>
        </authorList>
    </citation>
    <scope>NUCLEOTIDE SEQUENCE [LARGE SCALE GENOMIC DNA]</scope>
    <source>
        <strain evidence="2 3">ASO4-2</strain>
    </source>
</reference>
<dbReference type="InterPro" id="IPR007160">
    <property type="entry name" value="DUF362"/>
</dbReference>
<keyword evidence="3" id="KW-1185">Reference proteome</keyword>
<dbReference type="Pfam" id="PF04015">
    <property type="entry name" value="DUF362"/>
    <property type="match status" value="1"/>
</dbReference>
<accession>A0A1G6ETN0</accession>
<dbReference type="STRING" id="617002.SAMN05660653_03135"/>